<dbReference type="Proteomes" id="UP000182344">
    <property type="component" value="Unassembled WGS sequence"/>
</dbReference>
<feature type="transmembrane region" description="Helical" evidence="1">
    <location>
        <begin position="12"/>
        <end position="39"/>
    </location>
</feature>
<sequence length="79" mass="8872">MKLEKNIRTSIIITLIAIILFFAKAGIFSGIFSIIGLVFAKKSLKNSQHWAAVLGVINLTIIAYYLFFIFVIGYAMTNR</sequence>
<dbReference type="STRING" id="1805376.AUK05_01095"/>
<evidence type="ECO:0000256" key="1">
    <source>
        <dbReference type="SAM" id="Phobius"/>
    </source>
</evidence>
<name>A0A1J5HRW1_9BACT</name>
<organism evidence="2 3">
    <name type="scientific">Candidatus Shapirobacteria bacterium CG2_30_35_20</name>
    <dbReference type="NCBI Taxonomy" id="1805376"/>
    <lineage>
        <taxon>Bacteria</taxon>
        <taxon>Candidatus Shapironibacteriota</taxon>
    </lineage>
</organism>
<protein>
    <submittedName>
        <fullName evidence="2">Uncharacterized protein</fullName>
    </submittedName>
</protein>
<feature type="transmembrane region" description="Helical" evidence="1">
    <location>
        <begin position="51"/>
        <end position="76"/>
    </location>
</feature>
<dbReference type="EMBL" id="MNZO01000016">
    <property type="protein sequence ID" value="OIP87508.1"/>
    <property type="molecule type" value="Genomic_DNA"/>
</dbReference>
<gene>
    <name evidence="2" type="ORF">AUK05_01095</name>
</gene>
<proteinExistence type="predicted"/>
<accession>A0A1J5HRW1</accession>
<dbReference type="AlphaFoldDB" id="A0A1J5HRW1"/>
<keyword evidence="1" id="KW-1133">Transmembrane helix</keyword>
<evidence type="ECO:0000313" key="2">
    <source>
        <dbReference type="EMBL" id="OIP87508.1"/>
    </source>
</evidence>
<keyword evidence="1" id="KW-0472">Membrane</keyword>
<reference evidence="2 3" key="1">
    <citation type="journal article" date="2016" name="Environ. Microbiol.">
        <title>Genomic resolution of a cold subsurface aquifer community provides metabolic insights for novel microbes adapted to high CO concentrations.</title>
        <authorList>
            <person name="Probst A.J."/>
            <person name="Castelle C.J."/>
            <person name="Singh A."/>
            <person name="Brown C.T."/>
            <person name="Anantharaman K."/>
            <person name="Sharon I."/>
            <person name="Hug L.A."/>
            <person name="Burstein D."/>
            <person name="Emerson J.B."/>
            <person name="Thomas B.C."/>
            <person name="Banfield J.F."/>
        </authorList>
    </citation>
    <scope>NUCLEOTIDE SEQUENCE [LARGE SCALE GENOMIC DNA]</scope>
    <source>
        <strain evidence="2">CG2_30_35_20</strain>
    </source>
</reference>
<evidence type="ECO:0000313" key="3">
    <source>
        <dbReference type="Proteomes" id="UP000182344"/>
    </source>
</evidence>
<keyword evidence="1" id="KW-0812">Transmembrane</keyword>
<comment type="caution">
    <text evidence="2">The sequence shown here is derived from an EMBL/GenBank/DDBJ whole genome shotgun (WGS) entry which is preliminary data.</text>
</comment>